<keyword evidence="2" id="KW-1133">Transmembrane helix</keyword>
<keyword evidence="2" id="KW-0472">Membrane</keyword>
<evidence type="ECO:0000256" key="2">
    <source>
        <dbReference type="SAM" id="Phobius"/>
    </source>
</evidence>
<dbReference type="RefSeq" id="WP_078666031.1">
    <property type="nucleotide sequence ID" value="NZ_FUXM01000027.1"/>
</dbReference>
<evidence type="ECO:0000313" key="3">
    <source>
        <dbReference type="EMBL" id="SKA12830.1"/>
    </source>
</evidence>
<organism evidence="3 4">
    <name type="scientific">Carboxydocella sporoproducens DSM 16521</name>
    <dbReference type="NCBI Taxonomy" id="1121270"/>
    <lineage>
        <taxon>Bacteria</taxon>
        <taxon>Bacillati</taxon>
        <taxon>Bacillota</taxon>
        <taxon>Clostridia</taxon>
        <taxon>Eubacteriales</taxon>
        <taxon>Clostridiales Family XVI. Incertae Sedis</taxon>
        <taxon>Carboxydocella</taxon>
    </lineage>
</organism>
<accession>A0A1T4R9T6</accession>
<reference evidence="4" key="1">
    <citation type="submission" date="2017-02" db="EMBL/GenBank/DDBJ databases">
        <authorList>
            <person name="Varghese N."/>
            <person name="Submissions S."/>
        </authorList>
    </citation>
    <scope>NUCLEOTIDE SEQUENCE [LARGE SCALE GENOMIC DNA]</scope>
    <source>
        <strain evidence="4">DSM 16521</strain>
    </source>
</reference>
<feature type="coiled-coil region" evidence="1">
    <location>
        <begin position="51"/>
        <end position="81"/>
    </location>
</feature>
<protein>
    <submittedName>
        <fullName evidence="3">Uncharacterized protein</fullName>
    </submittedName>
</protein>
<keyword evidence="1" id="KW-0175">Coiled coil</keyword>
<dbReference type="EMBL" id="FUXM01000027">
    <property type="protein sequence ID" value="SKA12830.1"/>
    <property type="molecule type" value="Genomic_DNA"/>
</dbReference>
<proteinExistence type="predicted"/>
<feature type="transmembrane region" description="Helical" evidence="2">
    <location>
        <begin position="27"/>
        <end position="48"/>
    </location>
</feature>
<keyword evidence="2" id="KW-0812">Transmembrane</keyword>
<keyword evidence="4" id="KW-1185">Reference proteome</keyword>
<evidence type="ECO:0000313" key="4">
    <source>
        <dbReference type="Proteomes" id="UP000189933"/>
    </source>
</evidence>
<dbReference type="Proteomes" id="UP000189933">
    <property type="component" value="Unassembled WGS sequence"/>
</dbReference>
<name>A0A1T4R9T6_9FIRM</name>
<dbReference type="AlphaFoldDB" id="A0A1T4R9T6"/>
<sequence>MQVNLLAPRTHLAQQPERKGPALQERWLITGAGILLLGWLGIVGWQVYSLGQAVEQEKAALQQLKSQVEKQNQVLRLAKRIEVQQRVWRELEGNPTNWQGAIAKVEGYAGTELTLSRIKFGPAPADWLFQGESRNTAAIEAFQAKLEQDKYWQAAVVRELVRQAEQGSYAFTISQGGEGQ</sequence>
<evidence type="ECO:0000256" key="1">
    <source>
        <dbReference type="SAM" id="Coils"/>
    </source>
</evidence>
<gene>
    <name evidence="3" type="ORF">SAMN02745885_02001</name>
</gene>